<dbReference type="PATRIC" id="fig|151081.8.peg.845"/>
<accession>A0A0F4PTY0</accession>
<feature type="coiled-coil region" evidence="1">
    <location>
        <begin position="343"/>
        <end position="377"/>
    </location>
</feature>
<dbReference type="Proteomes" id="UP000033664">
    <property type="component" value="Unassembled WGS sequence"/>
</dbReference>
<dbReference type="eggNOG" id="COG0466">
    <property type="taxonomic scope" value="Bacteria"/>
</dbReference>
<comment type="caution">
    <text evidence="2">The sequence shown here is derived from an EMBL/GenBank/DDBJ whole genome shotgun (WGS) entry which is preliminary data.</text>
</comment>
<proteinExistence type="predicted"/>
<reference evidence="2 3" key="1">
    <citation type="journal article" date="2015" name="BMC Genomics">
        <title>Genome mining reveals unlocked bioactive potential of marine Gram-negative bacteria.</title>
        <authorList>
            <person name="Machado H."/>
            <person name="Sonnenschein E.C."/>
            <person name="Melchiorsen J."/>
            <person name="Gram L."/>
        </authorList>
    </citation>
    <scope>NUCLEOTIDE SEQUENCE [LARGE SCALE GENOMIC DNA]</scope>
    <source>
        <strain evidence="2 3">S3137</strain>
    </source>
</reference>
<keyword evidence="3" id="KW-1185">Reference proteome</keyword>
<dbReference type="OrthoDB" id="5523335at2"/>
<name>A0A0F4PTY0_9GAMM</name>
<dbReference type="GeneID" id="58227652"/>
<evidence type="ECO:0000313" key="3">
    <source>
        <dbReference type="Proteomes" id="UP000033664"/>
    </source>
</evidence>
<feature type="coiled-coil region" evidence="1">
    <location>
        <begin position="713"/>
        <end position="748"/>
    </location>
</feature>
<evidence type="ECO:0000313" key="2">
    <source>
        <dbReference type="EMBL" id="KJZ01446.1"/>
    </source>
</evidence>
<gene>
    <name evidence="2" type="ORF">TW72_04020</name>
</gene>
<keyword evidence="1" id="KW-0175">Coiled coil</keyword>
<dbReference type="EMBL" id="JXXZ01000003">
    <property type="protein sequence ID" value="KJZ01446.1"/>
    <property type="molecule type" value="Genomic_DNA"/>
</dbReference>
<organism evidence="2 3">
    <name type="scientific">Pseudoalteromonas ruthenica</name>
    <dbReference type="NCBI Taxonomy" id="151081"/>
    <lineage>
        <taxon>Bacteria</taxon>
        <taxon>Pseudomonadati</taxon>
        <taxon>Pseudomonadota</taxon>
        <taxon>Gammaproteobacteria</taxon>
        <taxon>Alteromonadales</taxon>
        <taxon>Pseudoalteromonadaceae</taxon>
        <taxon>Pseudoalteromonas</taxon>
    </lineage>
</organism>
<protein>
    <recommendedName>
        <fullName evidence="4">DUF349 domain-containing protein</fullName>
    </recommendedName>
</protein>
<dbReference type="InterPro" id="IPR007139">
    <property type="entry name" value="DUF349"/>
</dbReference>
<feature type="coiled-coil region" evidence="1">
    <location>
        <begin position="566"/>
        <end position="614"/>
    </location>
</feature>
<dbReference type="AlphaFoldDB" id="A0A0F4PTY0"/>
<dbReference type="RefSeq" id="WP_045978632.1">
    <property type="nucleotide sequence ID" value="NZ_JXXY01000004.1"/>
</dbReference>
<evidence type="ECO:0008006" key="4">
    <source>
        <dbReference type="Google" id="ProtNLM"/>
    </source>
</evidence>
<dbReference type="Pfam" id="PF03993">
    <property type="entry name" value="DUF349"/>
    <property type="match status" value="2"/>
</dbReference>
<evidence type="ECO:0000256" key="1">
    <source>
        <dbReference type="SAM" id="Coils"/>
    </source>
</evidence>
<sequence length="902" mass="103264">MIFKQLFKPKWKHPNESTRLGALSQLDNQQHHAILQQLASQDPSSKVRSAALKKLNDIDLWWQACQSDAEPGIKRLANQKVAEVLMHSPQALSSADKERYLERFANEKTLEQLALAEKTTATKVKLIHRLNKPQLTEQVFRGADEALQLQLCQLVINAQLADKLVKHAQGEAKTRLAQAIEEQQLAAHMPQQVAQQSKLLLAQLNALRDKNDYQLVTTQYTQFSHQFAQLETHWLDEELRTQNDEKFAVLKNKLERHIAILGEQYERQQAQQQAQQRSVLALANLSALAEEISNAMALRFDGNEQIQTDWLHAKVAQAEDMLQSPDLQPGAELTSQRQELKRLFKQVEQLSAYEQDVEQLRERLKEYQAMAVAEASAQLDAALMRETELAKEIQQSLSALPKELAGVWRQSYQQAKKAWFAQMQPLLDAQQQTLNQARKKTKDLRRLINQGRYRVAFGVFNGLETLYQELTEHYRQQVSREYESLKTTLSEAEDWHQYAGQSQQTQLLEAALELAQSPCEDANERLAAVKKLRKSWQLLGPHVEAQAKQEFEQQIETAFAPCRDYFAEQQAQKEQAVAEREALVAQMQTLDAQAQQADHDIVSLEAQFNQLLKQWRGAKRLESKLYHKLNKAFNEAQTAIAERVQDYYQHNASAKEALLEQAHQAQQQDVFAATHTLKDLQQQWQQIGFAGKSKERKLWLAFRRINDAVFAQRDEAKEQRQQVHNDLLNEQQTQLSQLQQQLSACKQAGDYQEVVHTVSALNVERPLQDMKKQLLAQAQQSLHTLQAAQRHAHYRQLRSALSQGQALDKRWLSDSKLALAAEQLLVRLEVTANIDSPSSDASLRMQEQVTMLDEKHQGVAYSLDDLLIAWLNAVGFNEQHQCLGEQQQLNRIVSVLEAVESQ</sequence>